<name>A0A7D9IYT0_PARCT</name>
<reference evidence="1" key="1">
    <citation type="submission" date="2020-04" db="EMBL/GenBank/DDBJ databases">
        <authorList>
            <person name="Alioto T."/>
            <person name="Alioto T."/>
            <person name="Gomez Garrido J."/>
        </authorList>
    </citation>
    <scope>NUCLEOTIDE SEQUENCE</scope>
    <source>
        <strain evidence="1">A484AB</strain>
    </source>
</reference>
<protein>
    <submittedName>
        <fullName evidence="1">Uncharacterized protein</fullName>
    </submittedName>
</protein>
<dbReference type="PANTHER" id="PTHR46888:SF13">
    <property type="entry name" value="RIBONUCLEASE H"/>
    <property type="match status" value="1"/>
</dbReference>
<dbReference type="PANTHER" id="PTHR46888">
    <property type="entry name" value="ZINC KNUCKLE DOMAINCONTAINING PROTEIN-RELATED"/>
    <property type="match status" value="1"/>
</dbReference>
<organism evidence="1 2">
    <name type="scientific">Paramuricea clavata</name>
    <name type="common">Red gorgonian</name>
    <name type="synonym">Violescent sea-whip</name>
    <dbReference type="NCBI Taxonomy" id="317549"/>
    <lineage>
        <taxon>Eukaryota</taxon>
        <taxon>Metazoa</taxon>
        <taxon>Cnidaria</taxon>
        <taxon>Anthozoa</taxon>
        <taxon>Octocorallia</taxon>
        <taxon>Malacalcyonacea</taxon>
        <taxon>Plexauridae</taxon>
        <taxon>Paramuricea</taxon>
    </lineage>
</organism>
<dbReference type="AlphaFoldDB" id="A0A7D9IYT0"/>
<proteinExistence type="predicted"/>
<dbReference type="OrthoDB" id="5986921at2759"/>
<accession>A0A7D9IYT0</accession>
<evidence type="ECO:0000313" key="1">
    <source>
        <dbReference type="EMBL" id="CAB4016297.1"/>
    </source>
</evidence>
<keyword evidence="2" id="KW-1185">Reference proteome</keyword>
<dbReference type="EMBL" id="CACRXK020009064">
    <property type="protein sequence ID" value="CAB4016297.1"/>
    <property type="molecule type" value="Genomic_DNA"/>
</dbReference>
<evidence type="ECO:0000313" key="2">
    <source>
        <dbReference type="Proteomes" id="UP001152795"/>
    </source>
</evidence>
<comment type="caution">
    <text evidence="1">The sequence shown here is derived from an EMBL/GenBank/DDBJ whole genome shotgun (WGS) entry which is preliminary data.</text>
</comment>
<dbReference type="Proteomes" id="UP001152795">
    <property type="component" value="Unassembled WGS sequence"/>
</dbReference>
<feature type="non-terminal residue" evidence="1">
    <location>
        <position position="239"/>
    </location>
</feature>
<sequence>MSKFEPEQFMANPDSGVFEKLKKDDLMALGKHLSLDVRTAMKVEEVRSVVSQHLVKEGVLNEPVFLTPASSSDGPDLSEKYKYEFELKKLEFEREERERERERERQRDEREEREREKARELELRRLELEHALELKKLELAGGSVEGHPGTSRSSSFDITKHIRLVPPFQEQDVDKYFLHFEKVAENLKWPKEHWALLIQCVLTGKAQEIYTQLSLEQASNYDTVKEVILKGYELVPEAY</sequence>
<gene>
    <name evidence="1" type="ORF">PACLA_8A009834</name>
</gene>